<gene>
    <name evidence="2" type="ORF">SAMN06265350_10541</name>
</gene>
<evidence type="ECO:0000313" key="2">
    <source>
        <dbReference type="EMBL" id="SMO64458.1"/>
    </source>
</evidence>
<name>A0A521CYH0_9SPHI</name>
<dbReference type="OrthoDB" id="639821at2"/>
<evidence type="ECO:0000256" key="1">
    <source>
        <dbReference type="SAM" id="MobiDB-lite"/>
    </source>
</evidence>
<dbReference type="Proteomes" id="UP000315971">
    <property type="component" value="Unassembled WGS sequence"/>
</dbReference>
<organism evidence="2 3">
    <name type="scientific">Solitalea koreensis</name>
    <dbReference type="NCBI Taxonomy" id="543615"/>
    <lineage>
        <taxon>Bacteria</taxon>
        <taxon>Pseudomonadati</taxon>
        <taxon>Bacteroidota</taxon>
        <taxon>Sphingobacteriia</taxon>
        <taxon>Sphingobacteriales</taxon>
        <taxon>Sphingobacteriaceae</taxon>
        <taxon>Solitalea</taxon>
    </lineage>
</organism>
<reference evidence="2 3" key="1">
    <citation type="submission" date="2017-05" db="EMBL/GenBank/DDBJ databases">
        <authorList>
            <person name="Varghese N."/>
            <person name="Submissions S."/>
        </authorList>
    </citation>
    <scope>NUCLEOTIDE SEQUENCE [LARGE SCALE GENOMIC DNA]</scope>
    <source>
        <strain evidence="2 3">DSM 21342</strain>
    </source>
</reference>
<evidence type="ECO:0000313" key="3">
    <source>
        <dbReference type="Proteomes" id="UP000315971"/>
    </source>
</evidence>
<keyword evidence="3" id="KW-1185">Reference proteome</keyword>
<dbReference type="EMBL" id="FXSZ01000005">
    <property type="protein sequence ID" value="SMO64458.1"/>
    <property type="molecule type" value="Genomic_DNA"/>
</dbReference>
<proteinExistence type="predicted"/>
<dbReference type="AlphaFoldDB" id="A0A521CYH0"/>
<protein>
    <submittedName>
        <fullName evidence="2">Uncharacterized protein</fullName>
    </submittedName>
</protein>
<dbReference type="RefSeq" id="WP_142603514.1">
    <property type="nucleotide sequence ID" value="NZ_FXSZ01000005.1"/>
</dbReference>
<accession>A0A521CYH0</accession>
<sequence>MKKFYLILTALFLPIFLFAQNLSGTWSGILNQKPGGYSEKYTYELIIKQNGNQITGISRTYIATEVIARLMVSGNFDHHVMNLSESAILEEVKPLGWVICIKTMGLLYMKKDGKEYLQGSWAGIGTDGGKCSPGAIFLTKINQDTTEFQKPTAPPSPTQPITAKVDQPSTTRSIEPVKTLLLKNRNITVTITDYGEIDDDTITVFLNKKEILTKERISKQPIRLHLQLTQAHNELLLYAENLGRIPPNTSILKVTDGLKTYRIIMQSSFQKSGAINLNLKPIKE</sequence>
<feature type="region of interest" description="Disordered" evidence="1">
    <location>
        <begin position="148"/>
        <end position="169"/>
    </location>
</feature>